<keyword evidence="6" id="KW-0539">Nucleus</keyword>
<dbReference type="InterPro" id="IPR039924">
    <property type="entry name" value="ICln/Lot5/Saf5"/>
</dbReference>
<feature type="compositionally biased region" description="Acidic residues" evidence="8">
    <location>
        <begin position="221"/>
        <end position="240"/>
    </location>
</feature>
<feature type="region of interest" description="Disordered" evidence="8">
    <location>
        <begin position="210"/>
        <end position="240"/>
    </location>
</feature>
<evidence type="ECO:0000313" key="9">
    <source>
        <dbReference type="EMBL" id="KAL2751677.1"/>
    </source>
</evidence>
<evidence type="ECO:0000256" key="3">
    <source>
        <dbReference type="ARBA" id="ARBA00007054"/>
    </source>
</evidence>
<dbReference type="InterPro" id="IPR003521">
    <property type="entry name" value="ICln"/>
</dbReference>
<proteinExistence type="inferred from homology"/>
<comment type="caution">
    <text evidence="9">The sequence shown here is derived from an EMBL/GenBank/DDBJ whole genome shotgun (WGS) entry which is preliminary data.</text>
</comment>
<comment type="subcellular location">
    <subcellularLocation>
        <location evidence="2">Cytoplasm</location>
    </subcellularLocation>
    <subcellularLocation>
        <location evidence="1">Nucleus</location>
    </subcellularLocation>
</comment>
<comment type="similarity">
    <text evidence="3">Belongs to the pICln (TC 1.A.47) family.</text>
</comment>
<comment type="function">
    <text evidence="7">Involved in both the assembly of spliceosomal snRNPs and the methylation of Sm proteins. Chaperone that regulates the assembly of spliceosomal U1, U2, U4 and U5 small nuclear ribonucleoproteins (snRNPs), the building blocks of the spliceosome, and thereby plays an important role in the splicing of cellular pre-mRNAs. Most spliceosomal snRNPs contain a common set of Sm proteins SNRPB, SNRPD1, SNRPD2, SNRPD3, SNRPE, SNRPF and SNRPG that assemble in a heptameric protein ring on the Sm site of the small nuclear RNA to form the core snRNP (Sm core). In the cytosol, the Sm proteins SNRPD1, SNRPD2, SNRPE, SNRPF and SNRPG are trapped in an inactive 6S pICln-Sm complex by the chaperone CLNS1A that controls the assembly of the core snRNP. Dissociation by the SMN complex of CLNS1A from the trapped Sm proteins and their transfer to an SMN-Sm complex triggers the assembly of core snRNPs and their transport to the nucleus.</text>
</comment>
<dbReference type="Proteomes" id="UP001607303">
    <property type="component" value="Unassembled WGS sequence"/>
</dbReference>
<reference evidence="9 10" key="1">
    <citation type="journal article" date="2024" name="Ann. Entomol. Soc. Am.">
        <title>Genomic analyses of the southern and eastern yellowjacket wasps (Hymenoptera: Vespidae) reveal evolutionary signatures of social life.</title>
        <authorList>
            <person name="Catto M.A."/>
            <person name="Caine P.B."/>
            <person name="Orr S.E."/>
            <person name="Hunt B.G."/>
            <person name="Goodisman M.A.D."/>
        </authorList>
    </citation>
    <scope>NUCLEOTIDE SEQUENCE [LARGE SCALE GENOMIC DNA]</scope>
    <source>
        <strain evidence="9">232</strain>
        <tissue evidence="9">Head and thorax</tissue>
    </source>
</reference>
<gene>
    <name evidence="9" type="ORF">V1477_000153</name>
</gene>
<evidence type="ECO:0000256" key="5">
    <source>
        <dbReference type="ARBA" id="ARBA00022490"/>
    </source>
</evidence>
<evidence type="ECO:0000256" key="8">
    <source>
        <dbReference type="SAM" id="MobiDB-lite"/>
    </source>
</evidence>
<dbReference type="GO" id="GO:0005634">
    <property type="term" value="C:nucleus"/>
    <property type="evidence" value="ECO:0007669"/>
    <property type="project" value="UniProtKB-SubCell"/>
</dbReference>
<dbReference type="EMBL" id="JAYRBN010000002">
    <property type="protein sequence ID" value="KAL2751677.1"/>
    <property type="molecule type" value="Genomic_DNA"/>
</dbReference>
<evidence type="ECO:0000256" key="2">
    <source>
        <dbReference type="ARBA" id="ARBA00004496"/>
    </source>
</evidence>
<organism evidence="9 10">
    <name type="scientific">Vespula maculifrons</name>
    <name type="common">Eastern yellow jacket</name>
    <name type="synonym">Wasp</name>
    <dbReference type="NCBI Taxonomy" id="7453"/>
    <lineage>
        <taxon>Eukaryota</taxon>
        <taxon>Metazoa</taxon>
        <taxon>Ecdysozoa</taxon>
        <taxon>Arthropoda</taxon>
        <taxon>Hexapoda</taxon>
        <taxon>Insecta</taxon>
        <taxon>Pterygota</taxon>
        <taxon>Neoptera</taxon>
        <taxon>Endopterygota</taxon>
        <taxon>Hymenoptera</taxon>
        <taxon>Apocrita</taxon>
        <taxon>Aculeata</taxon>
        <taxon>Vespoidea</taxon>
        <taxon>Vespidae</taxon>
        <taxon>Vespinae</taxon>
        <taxon>Vespula</taxon>
    </lineage>
</organism>
<evidence type="ECO:0000256" key="7">
    <source>
        <dbReference type="ARBA" id="ARBA00045890"/>
    </source>
</evidence>
<evidence type="ECO:0000256" key="4">
    <source>
        <dbReference type="ARBA" id="ARBA00015653"/>
    </source>
</evidence>
<dbReference type="InterPro" id="IPR011993">
    <property type="entry name" value="PH-like_dom_sf"/>
</dbReference>
<evidence type="ECO:0000256" key="1">
    <source>
        <dbReference type="ARBA" id="ARBA00004123"/>
    </source>
</evidence>
<dbReference type="GO" id="GO:0005737">
    <property type="term" value="C:cytoplasm"/>
    <property type="evidence" value="ECO:0007669"/>
    <property type="project" value="UniProtKB-SubCell"/>
</dbReference>
<feature type="compositionally biased region" description="Acidic residues" evidence="8">
    <location>
        <begin position="178"/>
        <end position="191"/>
    </location>
</feature>
<protein>
    <recommendedName>
        <fullName evidence="4">Methylosome subunit pICln</fullName>
    </recommendedName>
</protein>
<feature type="region of interest" description="Disordered" evidence="8">
    <location>
        <begin position="120"/>
        <end position="152"/>
    </location>
</feature>
<dbReference type="PRINTS" id="PR01348">
    <property type="entry name" value="ICLNCHANNEL"/>
</dbReference>
<sequence length="240" mass="26945">MVVLSSFLAPQEGIRHEEPNTTVYINAREVGKGTLYITESLLSWIDSDTQQGFSLEYPHISIHAISRDQQVHPRQCLYIMVDNLPGKSYKYISSDGCEYFKRYYNDSTSPIRTIQIDSLADVPLPPSPDNGSENEDEEGDTPMTEMSFVPDDTNNLDAMFEAMNQCQALHPDPQDSFSDAEEDIYEDAEEDDFEYYEVGAGDAPYILPTEQIGANHSNGTEADEPMDVEAGQFEDAEEDP</sequence>
<dbReference type="Pfam" id="PF03517">
    <property type="entry name" value="Voldacs"/>
    <property type="match status" value="1"/>
</dbReference>
<dbReference type="PANTHER" id="PTHR21399:SF0">
    <property type="entry name" value="METHYLOSOME SUBUNIT PICLN"/>
    <property type="match status" value="1"/>
</dbReference>
<name>A0ABD2D2R0_VESMC</name>
<keyword evidence="5" id="KW-0963">Cytoplasm</keyword>
<evidence type="ECO:0000256" key="6">
    <source>
        <dbReference type="ARBA" id="ARBA00023242"/>
    </source>
</evidence>
<dbReference type="PANTHER" id="PTHR21399">
    <property type="entry name" value="CHLORIDE CONDUCTANCE REGULATORY PROTEIN ICLN"/>
    <property type="match status" value="1"/>
</dbReference>
<dbReference type="AlphaFoldDB" id="A0ABD2D2R0"/>
<accession>A0ABD2D2R0</accession>
<keyword evidence="10" id="KW-1185">Reference proteome</keyword>
<feature type="region of interest" description="Disordered" evidence="8">
    <location>
        <begin position="169"/>
        <end position="191"/>
    </location>
</feature>
<evidence type="ECO:0000313" key="10">
    <source>
        <dbReference type="Proteomes" id="UP001607303"/>
    </source>
</evidence>
<dbReference type="Gene3D" id="2.30.29.30">
    <property type="entry name" value="Pleckstrin-homology domain (PH domain)/Phosphotyrosine-binding domain (PTB)"/>
    <property type="match status" value="1"/>
</dbReference>